<proteinExistence type="predicted"/>
<dbReference type="AlphaFoldDB" id="A0A1I2WUB8"/>
<reference evidence="1 2" key="1">
    <citation type="submission" date="2016-10" db="EMBL/GenBank/DDBJ databases">
        <authorList>
            <person name="de Groot N.N."/>
        </authorList>
    </citation>
    <scope>NUCLEOTIDE SEQUENCE [LARGE SCALE GENOMIC DNA]</scope>
    <source>
        <strain evidence="1 2">DSM 18684</strain>
    </source>
</reference>
<dbReference type="Proteomes" id="UP000199666">
    <property type="component" value="Unassembled WGS sequence"/>
</dbReference>
<keyword evidence="2" id="KW-1185">Reference proteome</keyword>
<sequence>MTGIMDGQMISLEKTREISKEIVNINGLARSERL</sequence>
<dbReference type="EMBL" id="FOPP01000004">
    <property type="protein sequence ID" value="SFH04179.1"/>
    <property type="molecule type" value="Genomic_DNA"/>
</dbReference>
<protein>
    <submittedName>
        <fullName evidence="1">Uncharacterized protein</fullName>
    </submittedName>
</protein>
<evidence type="ECO:0000313" key="2">
    <source>
        <dbReference type="Proteomes" id="UP000199666"/>
    </source>
</evidence>
<organism evidence="1 2">
    <name type="scientific">Pedobacter insulae</name>
    <dbReference type="NCBI Taxonomy" id="414048"/>
    <lineage>
        <taxon>Bacteria</taxon>
        <taxon>Pseudomonadati</taxon>
        <taxon>Bacteroidota</taxon>
        <taxon>Sphingobacteriia</taxon>
        <taxon>Sphingobacteriales</taxon>
        <taxon>Sphingobacteriaceae</taxon>
        <taxon>Pedobacter</taxon>
    </lineage>
</organism>
<accession>A0A1I2WUB8</accession>
<evidence type="ECO:0000313" key="1">
    <source>
        <dbReference type="EMBL" id="SFH04179.1"/>
    </source>
</evidence>
<name>A0A1I2WUB8_9SPHI</name>
<gene>
    <name evidence="1" type="ORF">SAMN04489864_104252</name>
</gene>